<dbReference type="AlphaFoldDB" id="A0A4W5LY48"/>
<dbReference type="STRING" id="62062.ENSHHUP00000030962"/>
<sequence>MWNTGGAYSMSQGMAVSGMPTAYDLSTVMGSGSAVSHNNLIPLGRILRTDGLTDKHRQCD</sequence>
<accession>A0A4W5LY48</accession>
<organism evidence="1 2">
    <name type="scientific">Hucho hucho</name>
    <name type="common">huchen</name>
    <dbReference type="NCBI Taxonomy" id="62062"/>
    <lineage>
        <taxon>Eukaryota</taxon>
        <taxon>Metazoa</taxon>
        <taxon>Chordata</taxon>
        <taxon>Craniata</taxon>
        <taxon>Vertebrata</taxon>
        <taxon>Euteleostomi</taxon>
        <taxon>Actinopterygii</taxon>
        <taxon>Neopterygii</taxon>
        <taxon>Teleostei</taxon>
        <taxon>Protacanthopterygii</taxon>
        <taxon>Salmoniformes</taxon>
        <taxon>Salmonidae</taxon>
        <taxon>Salmoninae</taxon>
        <taxon>Hucho</taxon>
    </lineage>
</organism>
<proteinExistence type="predicted"/>
<reference evidence="1" key="2">
    <citation type="submission" date="2025-08" db="UniProtKB">
        <authorList>
            <consortium name="Ensembl"/>
        </authorList>
    </citation>
    <scope>IDENTIFICATION</scope>
</reference>
<reference evidence="1" key="3">
    <citation type="submission" date="2025-09" db="UniProtKB">
        <authorList>
            <consortium name="Ensembl"/>
        </authorList>
    </citation>
    <scope>IDENTIFICATION</scope>
</reference>
<keyword evidence="2" id="KW-1185">Reference proteome</keyword>
<reference evidence="2" key="1">
    <citation type="submission" date="2018-06" db="EMBL/GenBank/DDBJ databases">
        <title>Genome assembly of Danube salmon.</title>
        <authorList>
            <person name="Macqueen D.J."/>
            <person name="Gundappa M.K."/>
        </authorList>
    </citation>
    <scope>NUCLEOTIDE SEQUENCE [LARGE SCALE GENOMIC DNA]</scope>
</reference>
<protein>
    <submittedName>
        <fullName evidence="1">Uncharacterized protein</fullName>
    </submittedName>
</protein>
<dbReference type="Ensembl" id="ENSHHUT00000032247.1">
    <property type="protein sequence ID" value="ENSHHUP00000030962.1"/>
    <property type="gene ID" value="ENSHHUG00000019701.1"/>
</dbReference>
<name>A0A4W5LY48_9TELE</name>
<dbReference type="Proteomes" id="UP000314982">
    <property type="component" value="Unassembled WGS sequence"/>
</dbReference>
<evidence type="ECO:0000313" key="1">
    <source>
        <dbReference type="Ensembl" id="ENSHHUP00000030962.1"/>
    </source>
</evidence>
<evidence type="ECO:0000313" key="2">
    <source>
        <dbReference type="Proteomes" id="UP000314982"/>
    </source>
</evidence>